<protein>
    <submittedName>
        <fullName evidence="1">Uncharacterized protein</fullName>
    </submittedName>
</protein>
<gene>
    <name evidence="1" type="ORF">C8D86_1389</name>
</gene>
<name>A0A370G3Z9_9COXI</name>
<dbReference type="AlphaFoldDB" id="A0A370G3Z9"/>
<comment type="caution">
    <text evidence="1">The sequence shown here is derived from an EMBL/GenBank/DDBJ whole genome shotgun (WGS) entry which is preliminary data.</text>
</comment>
<evidence type="ECO:0000313" key="2">
    <source>
        <dbReference type="Proteomes" id="UP000254720"/>
    </source>
</evidence>
<dbReference type="Proteomes" id="UP000254720">
    <property type="component" value="Unassembled WGS sequence"/>
</dbReference>
<sequence>MSDYLENTGNQIKVAPGRSFRTLGAIRASICSGE</sequence>
<keyword evidence="2" id="KW-1185">Reference proteome</keyword>
<proteinExistence type="predicted"/>
<accession>A0A370G3Z9</accession>
<dbReference type="EMBL" id="QQAX01000038">
    <property type="protein sequence ID" value="RDI37569.1"/>
    <property type="molecule type" value="Genomic_DNA"/>
</dbReference>
<reference evidence="1 2" key="1">
    <citation type="submission" date="2018-07" db="EMBL/GenBank/DDBJ databases">
        <title>Genomic Encyclopedia of Type Strains, Phase IV (KMG-IV): sequencing the most valuable type-strain genomes for metagenomic binning, comparative biology and taxonomic classification.</title>
        <authorList>
            <person name="Goeker M."/>
        </authorList>
    </citation>
    <scope>NUCLEOTIDE SEQUENCE [LARGE SCALE GENOMIC DNA]</scope>
    <source>
        <strain evidence="1 2">DSM 16500</strain>
    </source>
</reference>
<evidence type="ECO:0000313" key="1">
    <source>
        <dbReference type="EMBL" id="RDI37569.1"/>
    </source>
</evidence>
<organism evidence="1 2">
    <name type="scientific">Aquicella lusitana</name>
    <dbReference type="NCBI Taxonomy" id="254246"/>
    <lineage>
        <taxon>Bacteria</taxon>
        <taxon>Pseudomonadati</taxon>
        <taxon>Pseudomonadota</taxon>
        <taxon>Gammaproteobacteria</taxon>
        <taxon>Legionellales</taxon>
        <taxon>Coxiellaceae</taxon>
        <taxon>Aquicella</taxon>
    </lineage>
</organism>